<keyword evidence="1" id="KW-0812">Transmembrane</keyword>
<evidence type="ECO:0000259" key="2">
    <source>
        <dbReference type="PROSITE" id="PS50885"/>
    </source>
</evidence>
<feature type="domain" description="HAMP" evidence="2">
    <location>
        <begin position="212"/>
        <end position="244"/>
    </location>
</feature>
<protein>
    <recommendedName>
        <fullName evidence="2">HAMP domain-containing protein</fullName>
    </recommendedName>
</protein>
<reference evidence="3" key="1">
    <citation type="journal article" date="2014" name="Front. Microbiol.">
        <title>High frequency of phylogenetically diverse reductive dehalogenase-homologous genes in deep subseafloor sedimentary metagenomes.</title>
        <authorList>
            <person name="Kawai M."/>
            <person name="Futagami T."/>
            <person name="Toyoda A."/>
            <person name="Takaki Y."/>
            <person name="Nishi S."/>
            <person name="Hori S."/>
            <person name="Arai W."/>
            <person name="Tsubouchi T."/>
            <person name="Morono Y."/>
            <person name="Uchiyama I."/>
            <person name="Ito T."/>
            <person name="Fujiyama A."/>
            <person name="Inagaki F."/>
            <person name="Takami H."/>
        </authorList>
    </citation>
    <scope>NUCLEOTIDE SEQUENCE</scope>
    <source>
        <strain evidence="3">Expedition CK06-06</strain>
    </source>
</reference>
<keyword evidence="1" id="KW-1133">Transmembrane helix</keyword>
<evidence type="ECO:0000256" key="1">
    <source>
        <dbReference type="SAM" id="Phobius"/>
    </source>
</evidence>
<feature type="non-terminal residue" evidence="3">
    <location>
        <position position="249"/>
    </location>
</feature>
<evidence type="ECO:0000313" key="3">
    <source>
        <dbReference type="EMBL" id="GAG17243.1"/>
    </source>
</evidence>
<dbReference type="EMBL" id="BARS01031357">
    <property type="protein sequence ID" value="GAG17243.1"/>
    <property type="molecule type" value="Genomic_DNA"/>
</dbReference>
<dbReference type="GO" id="GO:0016020">
    <property type="term" value="C:membrane"/>
    <property type="evidence" value="ECO:0007669"/>
    <property type="project" value="InterPro"/>
</dbReference>
<comment type="caution">
    <text evidence="3">The sequence shown here is derived from an EMBL/GenBank/DDBJ whole genome shotgun (WGS) entry which is preliminary data.</text>
</comment>
<proteinExistence type="predicted"/>
<dbReference type="GO" id="GO:0007165">
    <property type="term" value="P:signal transduction"/>
    <property type="evidence" value="ECO:0007669"/>
    <property type="project" value="InterPro"/>
</dbReference>
<dbReference type="AlphaFoldDB" id="X0VXS6"/>
<dbReference type="InterPro" id="IPR003660">
    <property type="entry name" value="HAMP_dom"/>
</dbReference>
<sequence length="249" mass="26113">MFGLRSARSRAVLGGLVLLVLLAGVATLSVWRAQDDQQRHHSLERTSAAATALEHAEAEFWQAQATLSALILLDDPSLADAYHDTVASLEQNLSQARAWALAAGEADEVAALDDLTARIGHFIEQVNLALPAVLGADPEMRVQLATASMSAMVSDAEAIIADLHEMAQEEQQEFAASRASADHAADTTLWLLIGFSAAAFLVAAGIGTVTIGSVVRPLASLRATARAITSGDLEARANVSGPDEGRIQA</sequence>
<dbReference type="PROSITE" id="PS50885">
    <property type="entry name" value="HAMP"/>
    <property type="match status" value="1"/>
</dbReference>
<gene>
    <name evidence="3" type="ORF">S01H1_48814</name>
</gene>
<keyword evidence="1" id="KW-0472">Membrane</keyword>
<feature type="transmembrane region" description="Helical" evidence="1">
    <location>
        <begin position="189"/>
        <end position="215"/>
    </location>
</feature>
<dbReference type="CDD" id="cd06225">
    <property type="entry name" value="HAMP"/>
    <property type="match status" value="1"/>
</dbReference>
<organism evidence="3">
    <name type="scientific">marine sediment metagenome</name>
    <dbReference type="NCBI Taxonomy" id="412755"/>
    <lineage>
        <taxon>unclassified sequences</taxon>
        <taxon>metagenomes</taxon>
        <taxon>ecological metagenomes</taxon>
    </lineage>
</organism>
<dbReference type="Pfam" id="PF00672">
    <property type="entry name" value="HAMP"/>
    <property type="match status" value="1"/>
</dbReference>
<dbReference type="Gene3D" id="6.10.340.10">
    <property type="match status" value="1"/>
</dbReference>
<accession>X0VXS6</accession>
<name>X0VXS6_9ZZZZ</name>